<proteinExistence type="predicted"/>
<evidence type="ECO:0000256" key="1">
    <source>
        <dbReference type="SAM" id="MobiDB-lite"/>
    </source>
</evidence>
<comment type="caution">
    <text evidence="3">The sequence shown here is derived from an EMBL/GenBank/DDBJ whole genome shotgun (WGS) entry which is preliminary data.</text>
</comment>
<evidence type="ECO:0000313" key="4">
    <source>
        <dbReference type="Proteomes" id="UP000193719"/>
    </source>
</evidence>
<feature type="signal peptide" evidence="2">
    <location>
        <begin position="1"/>
        <end position="22"/>
    </location>
</feature>
<dbReference type="OrthoDB" id="2144724at2759"/>
<reference evidence="3 4" key="1">
    <citation type="submission" date="2016-08" db="EMBL/GenBank/DDBJ databases">
        <title>Genomes of anaerobic fungi encode conserved fungal cellulosomes for biomass hydrolysis.</title>
        <authorList>
            <consortium name="DOE Joint Genome Institute"/>
            <person name="Haitjema C.H."/>
            <person name="Gilmore S.P."/>
            <person name="Henske J.K."/>
            <person name="Solomon K.V."/>
            <person name="De Groot R."/>
            <person name="Kuo A."/>
            <person name="Mondo S.J."/>
            <person name="Salamov A.A."/>
            <person name="Labutti K."/>
            <person name="Zhao Z."/>
            <person name="Chiniquy J."/>
            <person name="Barry K."/>
            <person name="Brewer H.M."/>
            <person name="Purvine S.O."/>
            <person name="Wright A.T."/>
            <person name="Boxma B."/>
            <person name="Van Alen T."/>
            <person name="Hackstein J.H."/>
            <person name="Baker S.E."/>
            <person name="Grigoriev I.V."/>
            <person name="O'Malley M.A."/>
        </authorList>
    </citation>
    <scope>NUCLEOTIDE SEQUENCE [LARGE SCALE GENOMIC DNA]</scope>
    <source>
        <strain evidence="4">finn</strain>
    </source>
</reference>
<feature type="region of interest" description="Disordered" evidence="1">
    <location>
        <begin position="1488"/>
        <end position="1511"/>
    </location>
</feature>
<evidence type="ECO:0000256" key="2">
    <source>
        <dbReference type="SAM" id="SignalP"/>
    </source>
</evidence>
<organism evidence="3 4">
    <name type="scientific">Piromyces finnis</name>
    <dbReference type="NCBI Taxonomy" id="1754191"/>
    <lineage>
        <taxon>Eukaryota</taxon>
        <taxon>Fungi</taxon>
        <taxon>Fungi incertae sedis</taxon>
        <taxon>Chytridiomycota</taxon>
        <taxon>Chytridiomycota incertae sedis</taxon>
        <taxon>Neocallimastigomycetes</taxon>
        <taxon>Neocallimastigales</taxon>
        <taxon>Neocallimastigaceae</taxon>
        <taxon>Piromyces</taxon>
    </lineage>
</organism>
<name>A0A1Y1UYK4_9FUNG</name>
<protein>
    <recommendedName>
        <fullName evidence="5">Transglutaminase-like domain-containing protein</fullName>
    </recommendedName>
</protein>
<keyword evidence="2" id="KW-0732">Signal</keyword>
<reference evidence="3 4" key="2">
    <citation type="submission" date="2016-08" db="EMBL/GenBank/DDBJ databases">
        <title>Pervasive Adenine N6-methylation of Active Genes in Fungi.</title>
        <authorList>
            <consortium name="DOE Joint Genome Institute"/>
            <person name="Mondo S.J."/>
            <person name="Dannebaum R.O."/>
            <person name="Kuo R.C."/>
            <person name="Labutti K."/>
            <person name="Haridas S."/>
            <person name="Kuo A."/>
            <person name="Salamov A."/>
            <person name="Ahrendt S.R."/>
            <person name="Lipzen A."/>
            <person name="Sullivan W."/>
            <person name="Andreopoulos W.B."/>
            <person name="Clum A."/>
            <person name="Lindquist E."/>
            <person name="Daum C."/>
            <person name="Ramamoorthy G.K."/>
            <person name="Gryganskyi A."/>
            <person name="Culley D."/>
            <person name="Magnuson J.K."/>
            <person name="James T.Y."/>
            <person name="O'Malley M.A."/>
            <person name="Stajich J.E."/>
            <person name="Spatafora J.W."/>
            <person name="Visel A."/>
            <person name="Grigoriev I.V."/>
        </authorList>
    </citation>
    <scope>NUCLEOTIDE SEQUENCE [LARGE SCALE GENOMIC DNA]</scope>
    <source>
        <strain evidence="4">finn</strain>
    </source>
</reference>
<keyword evidence="4" id="KW-1185">Reference proteome</keyword>
<evidence type="ECO:0008006" key="5">
    <source>
        <dbReference type="Google" id="ProtNLM"/>
    </source>
</evidence>
<feature type="compositionally biased region" description="Low complexity" evidence="1">
    <location>
        <begin position="1488"/>
        <end position="1500"/>
    </location>
</feature>
<gene>
    <name evidence="3" type="ORF">BCR36DRAFT_415451</name>
</gene>
<feature type="chain" id="PRO_5011002851" description="Transglutaminase-like domain-containing protein" evidence="2">
    <location>
        <begin position="23"/>
        <end position="1524"/>
    </location>
</feature>
<dbReference type="EMBL" id="MCFH01000051">
    <property type="protein sequence ID" value="ORX43599.1"/>
    <property type="molecule type" value="Genomic_DNA"/>
</dbReference>
<sequence>MRYTYILIYLLSIFGSFKKTSSFTFFLNKNNYQYYYNQLNNVEKNIYDLLINNLDNIISENEYVHLNTTTLIQSFKNSHSTEYSTPQNVYLIFEKQLSDFKNYFNNAKYAARYDYPELSFIDWDALDIEYHKNGKLILVHNEFITPENTVYINETINAGMYENTYSYLYKGLTNNSRKNKNSKDIIKDYINEQIKFIYYEIIKNTFVDVPVVVNKDYYWTVSSFSKGINTIINNVINNIYSKVESFDSNNVTFGKKNITDTIYKDRNAEEVYGLFKSGFATSVNLAKTFKLAMDYIGIKCILVWGKTTDNIKNNNINNNEMWNVINIYDEWYSIDLALNYYKVYKMDTKTIEKLRQNNFVNHENDNELTMTNDEVNKNDYIPYTAFGSEVTNNYLLEDSSLFASRDTYFLFPKLTQQNYEFYMDVKTSYSNYNVTVLNEMIFSNSYKNLKVHAIANEKGEKSTIEKRDIINSEKDKIFININVKSIDFKINNKDLIENIVLSYDLFSEMFDVNTMSYLLVKEIQETSYVKMYYNGQIVDSYKRYEDFGNVDSEPIEDELLFSSINNKNKNNIFYENYNDRFIISKRSDIIGVYEETEKMPVFYTNMTLNAEVDVNITKENYTNTNSYTNQNKNNTMNSLSIDDIFNSEEYTYIPITRNYTSYQFIPGHSFININNKYASNQYIKFYITSVPISYWYEIFGENFSIGKEGIEEVIENGKIITKEHKDWTNFLKAYKDKFEILYTTKYKYYDASPPLTQNGVTIDYKKSSPLPNYYINLKSTSVSICYNQQLIKREKEISIEVKYTLINSILKDEEKDVNFSINNIKFNEKTNCIDFIFTPDLSISNIVYHFKINGLKNENNISPVGFSYIISSEHDYDHQRTIYYQYSYNGKSPSSKLSYSIPDSINNNIMFYDEYNNIFYKNDIIIQSRQVKKEIYNNISEILMKKDINYNNTEINTEYLTDISIKSMTGTTLKATSQLEILIPWTNDFKQYNFNTYKCYLISKDNEGNPKNLSSCNLKFYSHGIITKIRSSQYLWIISYKSELNNQVSQKKYSIQFNTYMNILKENSEVNTSNTKLKEDNAYNNNLNITDNFSNVINFDRDGVYHNNENNICKTLDIIYQNKLNTMNQPTEKVIIDNKYNCYFNLNTKFKYHCNNIETNEVYTFKNGGCKYLDKAKKSGKKKKAKKMKPTIKSSKIEKAKNNKREFLYSLENGDTIISSSKVTDIEVNVPESALESTLVYLSVSPPEGYGVKEITIMNKNTGEIIYTNLKDKKMIECISINQSYRFVMPSSDIKISIEFASNNLKVEYIIINDYKLDIIENRYLYYAVINDKNDITEKTISIKTESPYTIYNISYFILNKEIYITFFAPNNEYVSYTIQYISSDNNADRSTVSMFYVNKKPVVEYSDNSYIFIYCNPKTSYDTNNILDNISIKDLGTASISSEAQGNRILIKVIAENNYNSTLYTLVPINKDDDTYSLYCQSSISDNNLNSNDDNTNQDPNNKENNGTSLALPIQSQYMYRII</sequence>
<evidence type="ECO:0000313" key="3">
    <source>
        <dbReference type="EMBL" id="ORX43599.1"/>
    </source>
</evidence>
<dbReference type="Proteomes" id="UP000193719">
    <property type="component" value="Unassembled WGS sequence"/>
</dbReference>
<accession>A0A1Y1UYK4</accession>